<protein>
    <submittedName>
        <fullName evidence="2">Uncharacterized protein</fullName>
    </submittedName>
</protein>
<dbReference type="GO" id="GO:0004842">
    <property type="term" value="F:ubiquitin-protein transferase activity"/>
    <property type="evidence" value="ECO:0007669"/>
    <property type="project" value="InterPro"/>
</dbReference>
<dbReference type="RefSeq" id="YP_010776412.1">
    <property type="nucleotide sequence ID" value="NC_075034.1"/>
</dbReference>
<dbReference type="SUPFAM" id="SSF56204">
    <property type="entry name" value="Hect, E3 ligase catalytic domain"/>
    <property type="match status" value="1"/>
</dbReference>
<dbReference type="GeneID" id="80513023"/>
<proteinExistence type="predicted"/>
<keyword evidence="3" id="KW-1185">Reference proteome</keyword>
<name>A0A167RGN9_9VIRU</name>
<sequence length="935" mass="109682">MDTIKNIYVSGSRVLIIDSNNKLYLFGHTCHKILGINLICEELENNISGCFYTGIILDEPDTINKFYSKLNYIVIHTKNGKLYFSKNIISDNYIGTINNFSNNIHNNVNNDNNDNDNNEDSDNNDNDSDNNDDNDDDDDDNNDNDDNDDDDDNDDTDYTDTDSDSSANLILNKNTENYDYESMPDLEFNDGRENNNNKFEHEKKIDLELMGIDIDFNLKNNGDILKLKSTANIGESGIDLFQENVIDILLTDKFIFYQIDNNIYMFDPHYIDNATICFIYCNWLLLEKIINGTTYIYYQLIFPFEIEKIYFSTDFMYFKSGKYHHIIFDHYFSNDNNFINNSKSIKWIYFVTDIEFVISDIHVLCHESTIIIKKENIIYKYYDNIANLKKYMEHENIKIIKNNHHESNIYCQIDDKIYTNNHYTEKSGIIDKIYQGKYADKFMYMGIYYLYGHKVYVINNESSKMFFCCGGRIFLNENKITNLVCINESIYFTSNNKLYYLSCDKLGKNKYVNKFKLEQNLSDRARNKYILYSQKINLIITGIKYSDQALVITSNNKYYYYYLNEDGGISSDLFEIKSCEDINVLEINNLVNVNLIQKIDIEYEENISIQIDTNSKKNNAFDKLLIYSESINMYTGIMITYINGGNIGNGNGCKIHFMQDALNIFKQKYLIDHGMRTSFNIPEMEIFTDSELESIGSMLHMIIYHSNSHLSIRLPITLITAIAKRSPNILELEYLAKEEYGDTFINIYNHKYDMETIKSFGYDSYYQCLKNLCKYYENDNEINSKVRNISRKIADGFMDYQYINNLPKMNIPTIDYYLSGNYCIDRKKLIKNLKVTMYNKNTTEKNKQKIKKCTKVFKNIIEDISESQLAIMLKNWSSNTVITDNIYDVCIKNDDIDIYFSTCCTEIHINYNLIKIKNRELLIESLTTPINSFKD</sequence>
<dbReference type="EMBL" id="KU877344">
    <property type="protein sequence ID" value="ANB50661.1"/>
    <property type="molecule type" value="Genomic_DNA"/>
</dbReference>
<feature type="region of interest" description="Disordered" evidence="1">
    <location>
        <begin position="107"/>
        <end position="176"/>
    </location>
</feature>
<accession>A0A167RGN9</accession>
<evidence type="ECO:0000313" key="2">
    <source>
        <dbReference type="EMBL" id="ANB50661.1"/>
    </source>
</evidence>
<dbReference type="KEGG" id="vg:80513023"/>
<dbReference type="InterPro" id="IPR035983">
    <property type="entry name" value="Hect_E3_ubiquitin_ligase"/>
</dbReference>
<dbReference type="Proteomes" id="UP000241365">
    <property type="component" value="Segment"/>
</dbReference>
<evidence type="ECO:0000256" key="1">
    <source>
        <dbReference type="SAM" id="MobiDB-lite"/>
    </source>
</evidence>
<feature type="compositionally biased region" description="Acidic residues" evidence="1">
    <location>
        <begin position="113"/>
        <end position="163"/>
    </location>
</feature>
<evidence type="ECO:0000313" key="3">
    <source>
        <dbReference type="Proteomes" id="UP000241365"/>
    </source>
</evidence>
<reference evidence="2 3" key="1">
    <citation type="journal article" date="2016" name="Genome Announc.">
        <title>Complete Genome Sequence of a New Megavirus Family Member Isolated from an Inland Water Lake for the First Time in India.</title>
        <authorList>
            <person name="Chatterjee A."/>
            <person name="Ali F."/>
            <person name="Bange D."/>
            <person name="Kondabagil K."/>
        </authorList>
    </citation>
    <scope>NUCLEOTIDE SEQUENCE [LARGE SCALE GENOMIC DNA]</scope>
    <source>
        <strain evidence="2">1</strain>
    </source>
</reference>
<organism evidence="2 3">
    <name type="scientific">Powai lake megavirus</name>
    <dbReference type="NCBI Taxonomy" id="1842663"/>
    <lineage>
        <taxon>Viruses</taxon>
        <taxon>Varidnaviria</taxon>
        <taxon>Bamfordvirae</taxon>
        <taxon>Nucleocytoviricota</taxon>
        <taxon>Megaviricetes</taxon>
        <taxon>Imitervirales</taxon>
        <taxon>Mimiviridae</taxon>
        <taxon>Megamimivirinae</taxon>
        <taxon>Megavirus</taxon>
        <taxon>Megavirus powaiense</taxon>
    </lineage>
</organism>